<keyword evidence="10" id="KW-0812">Transmembrane</keyword>
<keyword evidence="5 8" id="KW-0863">Zinc-finger</keyword>
<dbReference type="EMBL" id="JBBWWQ010000007">
    <property type="protein sequence ID" value="KAK8942833.1"/>
    <property type="molecule type" value="Genomic_DNA"/>
</dbReference>
<evidence type="ECO:0000256" key="4">
    <source>
        <dbReference type="ARBA" id="ARBA00022723"/>
    </source>
</evidence>
<keyword evidence="3" id="KW-0808">Transferase</keyword>
<dbReference type="GO" id="GO:0008270">
    <property type="term" value="F:zinc ion binding"/>
    <property type="evidence" value="ECO:0007669"/>
    <property type="project" value="UniProtKB-KW"/>
</dbReference>
<dbReference type="PANTHER" id="PTHR15710:SF242">
    <property type="entry name" value="OS06G0633500 PROTEIN"/>
    <property type="match status" value="1"/>
</dbReference>
<evidence type="ECO:0000256" key="1">
    <source>
        <dbReference type="ARBA" id="ARBA00000900"/>
    </source>
</evidence>
<sequence length="502" mass="55972">MDADSHDPTHRYSMQNVQAYGGTVHRPQVHEMQCMVCARAYVPSIGVNEGLDSMTICRDCKSLVMDDNDSIFTARNFLRSQRRRGSTHGSSESVESVFSQQFSQLIGMVRQDRDLQLDDDATVSIHQRSSYSSYRSRRVRRPYSEIDNESVDIMDSLFGETDSHISLYGGESDASFDLYGIDRETPSPLGYESRIPAYTGIDPMHAGIDQWSSDDPSAYGEWDDRIIRDASIQFMEPNRRAPDITGPDGGAASPRSLWRVRHMDLFTDSDEVDLSPFTGNSGDYLDSRGFEELLEQLVEADNSRIGAPPAAASSLQNLPRLIVSKDHEKNGTLLCAVCKDPLSIDSEVRKLPCSHLYHPSCILPWLRMRNSCPICRYELPTDDPAYEAGKQNTWTEIQRQVAVDESSFGGSSDPGDEANNNEDIDGSGDAAHGSNHGRRWFLIAAAPLAAILGVAIAVFVRNSLAGGRIRIRNSSDRNWQQSQRSRGAIAGKYTSRSWWSFY</sequence>
<evidence type="ECO:0000256" key="5">
    <source>
        <dbReference type="ARBA" id="ARBA00022771"/>
    </source>
</evidence>
<proteinExistence type="predicted"/>
<evidence type="ECO:0000256" key="10">
    <source>
        <dbReference type="SAM" id="Phobius"/>
    </source>
</evidence>
<dbReference type="CDD" id="cd16667">
    <property type="entry name" value="RING-H2_RNF126-like"/>
    <property type="match status" value="1"/>
</dbReference>
<dbReference type="EC" id="2.3.2.27" evidence="2"/>
<reference evidence="12 13" key="1">
    <citation type="journal article" date="2022" name="Nat. Plants">
        <title>Genomes of leafy and leafless Platanthera orchids illuminate the evolution of mycoheterotrophy.</title>
        <authorList>
            <person name="Li M.H."/>
            <person name="Liu K.W."/>
            <person name="Li Z."/>
            <person name="Lu H.C."/>
            <person name="Ye Q.L."/>
            <person name="Zhang D."/>
            <person name="Wang J.Y."/>
            <person name="Li Y.F."/>
            <person name="Zhong Z.M."/>
            <person name="Liu X."/>
            <person name="Yu X."/>
            <person name="Liu D.K."/>
            <person name="Tu X.D."/>
            <person name="Liu B."/>
            <person name="Hao Y."/>
            <person name="Liao X.Y."/>
            <person name="Jiang Y.T."/>
            <person name="Sun W.H."/>
            <person name="Chen J."/>
            <person name="Chen Y.Q."/>
            <person name="Ai Y."/>
            <person name="Zhai J.W."/>
            <person name="Wu S.S."/>
            <person name="Zhou Z."/>
            <person name="Hsiao Y.Y."/>
            <person name="Wu W.L."/>
            <person name="Chen Y.Y."/>
            <person name="Lin Y.F."/>
            <person name="Hsu J.L."/>
            <person name="Li C.Y."/>
            <person name="Wang Z.W."/>
            <person name="Zhao X."/>
            <person name="Zhong W.Y."/>
            <person name="Ma X.K."/>
            <person name="Ma L."/>
            <person name="Huang J."/>
            <person name="Chen G.Z."/>
            <person name="Huang M.Z."/>
            <person name="Huang L."/>
            <person name="Peng D.H."/>
            <person name="Luo Y.B."/>
            <person name="Zou S.Q."/>
            <person name="Chen S.P."/>
            <person name="Lan S."/>
            <person name="Tsai W.C."/>
            <person name="Van de Peer Y."/>
            <person name="Liu Z.J."/>
        </authorList>
    </citation>
    <scope>NUCLEOTIDE SEQUENCE [LARGE SCALE GENOMIC DNA]</scope>
    <source>
        <strain evidence="12">Lor287</strain>
    </source>
</reference>
<accession>A0AAP0BLW1</accession>
<keyword evidence="6" id="KW-0833">Ubl conjugation pathway</keyword>
<dbReference type="GO" id="GO:0061630">
    <property type="term" value="F:ubiquitin protein ligase activity"/>
    <property type="evidence" value="ECO:0007669"/>
    <property type="project" value="UniProtKB-EC"/>
</dbReference>
<dbReference type="Pfam" id="PF13639">
    <property type="entry name" value="zf-RING_2"/>
    <property type="match status" value="1"/>
</dbReference>
<keyword evidence="7" id="KW-0862">Zinc</keyword>
<gene>
    <name evidence="12" type="ORF">KSP39_PZI008802</name>
</gene>
<evidence type="ECO:0000313" key="12">
    <source>
        <dbReference type="EMBL" id="KAK8942833.1"/>
    </source>
</evidence>
<keyword evidence="10" id="KW-1133">Transmembrane helix</keyword>
<dbReference type="PROSITE" id="PS50089">
    <property type="entry name" value="ZF_RING_2"/>
    <property type="match status" value="1"/>
</dbReference>
<organism evidence="12 13">
    <name type="scientific">Platanthera zijinensis</name>
    <dbReference type="NCBI Taxonomy" id="2320716"/>
    <lineage>
        <taxon>Eukaryota</taxon>
        <taxon>Viridiplantae</taxon>
        <taxon>Streptophyta</taxon>
        <taxon>Embryophyta</taxon>
        <taxon>Tracheophyta</taxon>
        <taxon>Spermatophyta</taxon>
        <taxon>Magnoliopsida</taxon>
        <taxon>Liliopsida</taxon>
        <taxon>Asparagales</taxon>
        <taxon>Orchidaceae</taxon>
        <taxon>Orchidoideae</taxon>
        <taxon>Orchideae</taxon>
        <taxon>Orchidinae</taxon>
        <taxon>Platanthera</taxon>
    </lineage>
</organism>
<dbReference type="SMART" id="SM00184">
    <property type="entry name" value="RING"/>
    <property type="match status" value="1"/>
</dbReference>
<keyword evidence="13" id="KW-1185">Reference proteome</keyword>
<dbReference type="Proteomes" id="UP001418222">
    <property type="component" value="Unassembled WGS sequence"/>
</dbReference>
<dbReference type="InterPro" id="IPR011016">
    <property type="entry name" value="Znf_RING-CH"/>
</dbReference>
<evidence type="ECO:0000256" key="7">
    <source>
        <dbReference type="ARBA" id="ARBA00022833"/>
    </source>
</evidence>
<dbReference type="FunFam" id="3.30.40.10:FF:000022">
    <property type="entry name" value="E3 ubiquitin-protein ligase RING1-like"/>
    <property type="match status" value="1"/>
</dbReference>
<name>A0AAP0BLW1_9ASPA</name>
<dbReference type="Gene3D" id="3.30.40.10">
    <property type="entry name" value="Zinc/RING finger domain, C3HC4 (zinc finger)"/>
    <property type="match status" value="1"/>
</dbReference>
<keyword evidence="10" id="KW-0472">Membrane</keyword>
<evidence type="ECO:0000259" key="11">
    <source>
        <dbReference type="PROSITE" id="PS50089"/>
    </source>
</evidence>
<dbReference type="SMART" id="SM00744">
    <property type="entry name" value="RINGv"/>
    <property type="match status" value="1"/>
</dbReference>
<evidence type="ECO:0000256" key="6">
    <source>
        <dbReference type="ARBA" id="ARBA00022786"/>
    </source>
</evidence>
<dbReference type="SUPFAM" id="SSF57850">
    <property type="entry name" value="RING/U-box"/>
    <property type="match status" value="1"/>
</dbReference>
<dbReference type="PANTHER" id="PTHR15710">
    <property type="entry name" value="E3 UBIQUITIN-PROTEIN LIGASE PRAJA"/>
    <property type="match status" value="1"/>
</dbReference>
<comment type="catalytic activity">
    <reaction evidence="1">
        <text>S-ubiquitinyl-[E2 ubiquitin-conjugating enzyme]-L-cysteine + [acceptor protein]-L-lysine = [E2 ubiquitin-conjugating enzyme]-L-cysteine + N(6)-ubiquitinyl-[acceptor protein]-L-lysine.</text>
        <dbReference type="EC" id="2.3.2.27"/>
    </reaction>
</comment>
<dbReference type="InterPro" id="IPR013083">
    <property type="entry name" value="Znf_RING/FYVE/PHD"/>
</dbReference>
<evidence type="ECO:0000313" key="13">
    <source>
        <dbReference type="Proteomes" id="UP001418222"/>
    </source>
</evidence>
<evidence type="ECO:0000256" key="2">
    <source>
        <dbReference type="ARBA" id="ARBA00012483"/>
    </source>
</evidence>
<keyword evidence="4" id="KW-0479">Metal-binding</keyword>
<evidence type="ECO:0000256" key="9">
    <source>
        <dbReference type="SAM" id="MobiDB-lite"/>
    </source>
</evidence>
<feature type="transmembrane region" description="Helical" evidence="10">
    <location>
        <begin position="440"/>
        <end position="460"/>
    </location>
</feature>
<dbReference type="AlphaFoldDB" id="A0AAP0BLW1"/>
<feature type="domain" description="RING-type" evidence="11">
    <location>
        <begin position="335"/>
        <end position="376"/>
    </location>
</feature>
<dbReference type="GO" id="GO:0005737">
    <property type="term" value="C:cytoplasm"/>
    <property type="evidence" value="ECO:0007669"/>
    <property type="project" value="TreeGrafter"/>
</dbReference>
<evidence type="ECO:0000256" key="8">
    <source>
        <dbReference type="PROSITE-ProRule" id="PRU00175"/>
    </source>
</evidence>
<dbReference type="GO" id="GO:0016567">
    <property type="term" value="P:protein ubiquitination"/>
    <property type="evidence" value="ECO:0007669"/>
    <property type="project" value="TreeGrafter"/>
</dbReference>
<feature type="region of interest" description="Disordered" evidence="9">
    <location>
        <begin position="405"/>
        <end position="431"/>
    </location>
</feature>
<evidence type="ECO:0000256" key="3">
    <source>
        <dbReference type="ARBA" id="ARBA00022679"/>
    </source>
</evidence>
<protein>
    <recommendedName>
        <fullName evidence="2">RING-type E3 ubiquitin transferase</fullName>
        <ecNumber evidence="2">2.3.2.27</ecNumber>
    </recommendedName>
</protein>
<feature type="compositionally biased region" description="Acidic residues" evidence="9">
    <location>
        <begin position="414"/>
        <end position="426"/>
    </location>
</feature>
<dbReference type="InterPro" id="IPR001841">
    <property type="entry name" value="Znf_RING"/>
</dbReference>
<comment type="caution">
    <text evidence="12">The sequence shown here is derived from an EMBL/GenBank/DDBJ whole genome shotgun (WGS) entry which is preliminary data.</text>
</comment>